<comment type="caution">
    <text evidence="9">The sequence shown here is derived from an EMBL/GenBank/DDBJ whole genome shotgun (WGS) entry which is preliminary data.</text>
</comment>
<proteinExistence type="inferred from homology"/>
<dbReference type="PANTHER" id="PTHR34138">
    <property type="entry name" value="CELL SHAPE-DETERMINING PROTEIN MREC"/>
    <property type="match status" value="1"/>
</dbReference>
<sequence>MYLPDFFWKYRRPITLVLLLSLSCLFMIDSCHRKWVARAGGELVLGVVSPVQKTSESIYDGGRNLLSVTPDFFRTRAQNAALRRRVGELEQKVVLLRERMLAEQRERALLEFVGPLEPPKILARVIGTDPAPWFSTVIVDRGDLHGVRDNLPVLSSAGLVGHVINTYQYSSKVLLLTDSNSKISVVVQRSRAHGVVQGNDEGGCVLKYLESTADVTTGDTLITSGSSRIYPRGLLVGHVDEIKSKSGDLFQWAHVVPATDVNKIEEVAIIIIPDAAPEVAVTAPVDDKPTADAAPEVAATAPVDDKPKP</sequence>
<evidence type="ECO:0000256" key="5">
    <source>
        <dbReference type="PIRNR" id="PIRNR038471"/>
    </source>
</evidence>
<dbReference type="NCBIfam" id="TIGR00219">
    <property type="entry name" value="mreC"/>
    <property type="match status" value="1"/>
</dbReference>
<feature type="region of interest" description="Disordered" evidence="7">
    <location>
        <begin position="284"/>
        <end position="309"/>
    </location>
</feature>
<feature type="domain" description="Rod shape-determining protein MreC beta-barrel core" evidence="8">
    <location>
        <begin position="125"/>
        <end position="270"/>
    </location>
</feature>
<evidence type="ECO:0000256" key="2">
    <source>
        <dbReference type="ARBA" id="ARBA00013855"/>
    </source>
</evidence>
<comment type="function">
    <text evidence="5">Involved in formation and maintenance of cell shape.</text>
</comment>
<dbReference type="InterPro" id="IPR055342">
    <property type="entry name" value="MreC_beta-barrel_core"/>
</dbReference>
<dbReference type="AlphaFoldDB" id="A0A419F3W0"/>
<dbReference type="Gene3D" id="2.40.10.350">
    <property type="entry name" value="Rod shape-determining protein MreC, domain 2"/>
    <property type="match status" value="1"/>
</dbReference>
<comment type="similarity">
    <text evidence="1 5">Belongs to the MreC family.</text>
</comment>
<dbReference type="Gene3D" id="2.40.10.340">
    <property type="entry name" value="Rod shape-determining protein MreC, domain 1"/>
    <property type="match status" value="1"/>
</dbReference>
<reference evidence="9 10" key="1">
    <citation type="journal article" date="2017" name="ISME J.">
        <title>Energy and carbon metabolisms in a deep terrestrial subsurface fluid microbial community.</title>
        <authorList>
            <person name="Momper L."/>
            <person name="Jungbluth S.P."/>
            <person name="Lee M.D."/>
            <person name="Amend J.P."/>
        </authorList>
    </citation>
    <scope>NUCLEOTIDE SEQUENCE [LARGE SCALE GENOMIC DNA]</scope>
    <source>
        <strain evidence="9">SURF_17</strain>
    </source>
</reference>
<evidence type="ECO:0000256" key="7">
    <source>
        <dbReference type="SAM" id="MobiDB-lite"/>
    </source>
</evidence>
<dbReference type="Pfam" id="PF04085">
    <property type="entry name" value="MreC"/>
    <property type="match status" value="1"/>
</dbReference>
<feature type="coiled-coil region" evidence="6">
    <location>
        <begin position="79"/>
        <end position="106"/>
    </location>
</feature>
<dbReference type="GO" id="GO:0008360">
    <property type="term" value="P:regulation of cell shape"/>
    <property type="evidence" value="ECO:0007669"/>
    <property type="project" value="UniProtKB-KW"/>
</dbReference>
<dbReference type="InterPro" id="IPR042175">
    <property type="entry name" value="Cell/Rod_MreC_2"/>
</dbReference>
<evidence type="ECO:0000256" key="6">
    <source>
        <dbReference type="SAM" id="Coils"/>
    </source>
</evidence>
<gene>
    <name evidence="9" type="primary">mreC</name>
    <name evidence="9" type="ORF">C4532_04840</name>
</gene>
<evidence type="ECO:0000313" key="9">
    <source>
        <dbReference type="EMBL" id="RJP73149.1"/>
    </source>
</evidence>
<dbReference type="PANTHER" id="PTHR34138:SF1">
    <property type="entry name" value="CELL SHAPE-DETERMINING PROTEIN MREC"/>
    <property type="match status" value="1"/>
</dbReference>
<evidence type="ECO:0000259" key="8">
    <source>
        <dbReference type="Pfam" id="PF04085"/>
    </source>
</evidence>
<organism evidence="9 10">
    <name type="scientific">Candidatus Abyssobacteria bacterium SURF_17</name>
    <dbReference type="NCBI Taxonomy" id="2093361"/>
    <lineage>
        <taxon>Bacteria</taxon>
        <taxon>Pseudomonadati</taxon>
        <taxon>Candidatus Hydrogenedentota</taxon>
        <taxon>Candidatus Abyssobacteria</taxon>
    </lineage>
</organism>
<dbReference type="Proteomes" id="UP000285961">
    <property type="component" value="Unassembled WGS sequence"/>
</dbReference>
<evidence type="ECO:0000256" key="4">
    <source>
        <dbReference type="ARBA" id="ARBA00032089"/>
    </source>
</evidence>
<dbReference type="InterPro" id="IPR042177">
    <property type="entry name" value="Cell/Rod_1"/>
</dbReference>
<protein>
    <recommendedName>
        <fullName evidence="2 5">Cell shape-determining protein MreC</fullName>
    </recommendedName>
    <alternativeName>
        <fullName evidence="4 5">Cell shape protein MreC</fullName>
    </alternativeName>
</protein>
<evidence type="ECO:0000256" key="1">
    <source>
        <dbReference type="ARBA" id="ARBA00009369"/>
    </source>
</evidence>
<accession>A0A419F3W0</accession>
<evidence type="ECO:0000256" key="3">
    <source>
        <dbReference type="ARBA" id="ARBA00022960"/>
    </source>
</evidence>
<dbReference type="EMBL" id="QZKI01000031">
    <property type="protein sequence ID" value="RJP73149.1"/>
    <property type="molecule type" value="Genomic_DNA"/>
</dbReference>
<name>A0A419F3W0_9BACT</name>
<keyword evidence="3 5" id="KW-0133">Cell shape</keyword>
<dbReference type="InterPro" id="IPR007221">
    <property type="entry name" value="MreC"/>
</dbReference>
<keyword evidence="6" id="KW-0175">Coiled coil</keyword>
<dbReference type="PIRSF" id="PIRSF038471">
    <property type="entry name" value="MreC"/>
    <property type="match status" value="1"/>
</dbReference>
<feature type="compositionally biased region" description="Low complexity" evidence="7">
    <location>
        <begin position="291"/>
        <end position="302"/>
    </location>
</feature>
<dbReference type="GO" id="GO:0005886">
    <property type="term" value="C:plasma membrane"/>
    <property type="evidence" value="ECO:0007669"/>
    <property type="project" value="TreeGrafter"/>
</dbReference>
<evidence type="ECO:0000313" key="10">
    <source>
        <dbReference type="Proteomes" id="UP000285961"/>
    </source>
</evidence>